<comment type="caution">
    <text evidence="3">The sequence shown here is derived from an EMBL/GenBank/DDBJ whole genome shotgun (WGS) entry which is preliminary data.</text>
</comment>
<evidence type="ECO:0000256" key="1">
    <source>
        <dbReference type="SAM" id="MobiDB-lite"/>
    </source>
</evidence>
<protein>
    <recommendedName>
        <fullName evidence="5">Transmembrane protein</fullName>
    </recommendedName>
</protein>
<dbReference type="AlphaFoldDB" id="A0AAW1NBQ3"/>
<gene>
    <name evidence="3" type="ORF">RND81_01G008500</name>
</gene>
<sequence>MDLICTRTVGLSPPSPPKTIGSSLPSSPRRPSHVSKVPLPLVRFVPPPPVRLPRPQSDESLMLVSLLVLRWRCIPFPRPFPHLLGKFLGSCLLVVVDGLWWNMYEFDRVFLLSSSRPPPFEFITISSFWIFRGLSYMFGYRGFGFALVLGHVWGSGGLWVGFSRFFGVSGFRVRPGLLGFLVGCLSFRWWRMVMFSFLRPWGCLFLEVDGSGWEWLWWFYNFSMSLLSLSLWSVFPLLSQINFGLFW</sequence>
<dbReference type="Proteomes" id="UP001443914">
    <property type="component" value="Unassembled WGS sequence"/>
</dbReference>
<feature type="compositionally biased region" description="Low complexity" evidence="1">
    <location>
        <begin position="22"/>
        <end position="34"/>
    </location>
</feature>
<evidence type="ECO:0008006" key="5">
    <source>
        <dbReference type="Google" id="ProtNLM"/>
    </source>
</evidence>
<evidence type="ECO:0000313" key="3">
    <source>
        <dbReference type="EMBL" id="KAK9755197.1"/>
    </source>
</evidence>
<accession>A0AAW1NBQ3</accession>
<dbReference type="EMBL" id="JBDFQZ010000001">
    <property type="protein sequence ID" value="KAK9755197.1"/>
    <property type="molecule type" value="Genomic_DNA"/>
</dbReference>
<name>A0AAW1NBQ3_SAPOF</name>
<feature type="transmembrane region" description="Helical" evidence="2">
    <location>
        <begin position="145"/>
        <end position="166"/>
    </location>
</feature>
<feature type="transmembrane region" description="Helical" evidence="2">
    <location>
        <begin position="178"/>
        <end position="198"/>
    </location>
</feature>
<keyword evidence="4" id="KW-1185">Reference proteome</keyword>
<keyword evidence="2" id="KW-1133">Transmembrane helix</keyword>
<organism evidence="3 4">
    <name type="scientific">Saponaria officinalis</name>
    <name type="common">Common soapwort</name>
    <name type="synonym">Lychnis saponaria</name>
    <dbReference type="NCBI Taxonomy" id="3572"/>
    <lineage>
        <taxon>Eukaryota</taxon>
        <taxon>Viridiplantae</taxon>
        <taxon>Streptophyta</taxon>
        <taxon>Embryophyta</taxon>
        <taxon>Tracheophyta</taxon>
        <taxon>Spermatophyta</taxon>
        <taxon>Magnoliopsida</taxon>
        <taxon>eudicotyledons</taxon>
        <taxon>Gunneridae</taxon>
        <taxon>Pentapetalae</taxon>
        <taxon>Caryophyllales</taxon>
        <taxon>Caryophyllaceae</taxon>
        <taxon>Caryophylleae</taxon>
        <taxon>Saponaria</taxon>
    </lineage>
</organism>
<feature type="transmembrane region" description="Helical" evidence="2">
    <location>
        <begin position="218"/>
        <end position="238"/>
    </location>
</feature>
<proteinExistence type="predicted"/>
<feature type="region of interest" description="Disordered" evidence="1">
    <location>
        <begin position="1"/>
        <end position="34"/>
    </location>
</feature>
<keyword evidence="2" id="KW-0812">Transmembrane</keyword>
<reference evidence="3" key="1">
    <citation type="submission" date="2024-03" db="EMBL/GenBank/DDBJ databases">
        <title>WGS assembly of Saponaria officinalis var. Norfolk2.</title>
        <authorList>
            <person name="Jenkins J."/>
            <person name="Shu S."/>
            <person name="Grimwood J."/>
            <person name="Barry K."/>
            <person name="Goodstein D."/>
            <person name="Schmutz J."/>
            <person name="Leebens-Mack J."/>
            <person name="Osbourn A."/>
        </authorList>
    </citation>
    <scope>NUCLEOTIDE SEQUENCE [LARGE SCALE GENOMIC DNA]</scope>
    <source>
        <strain evidence="3">JIC</strain>
    </source>
</reference>
<evidence type="ECO:0000256" key="2">
    <source>
        <dbReference type="SAM" id="Phobius"/>
    </source>
</evidence>
<evidence type="ECO:0000313" key="4">
    <source>
        <dbReference type="Proteomes" id="UP001443914"/>
    </source>
</evidence>
<keyword evidence="2" id="KW-0472">Membrane</keyword>
<feature type="transmembrane region" description="Helical" evidence="2">
    <location>
        <begin position="83"/>
        <end position="101"/>
    </location>
</feature>